<reference evidence="3" key="1">
    <citation type="submission" date="2021-08" db="EMBL/GenBank/DDBJ databases">
        <authorList>
            <person name="Nwanade C."/>
            <person name="Wang M."/>
            <person name="Masoudi A."/>
            <person name="Yu Z."/>
            <person name="Liu J."/>
        </authorList>
    </citation>
    <scope>NUCLEOTIDE SEQUENCE</scope>
    <source>
        <strain evidence="3">S166</strain>
    </source>
</reference>
<feature type="chain" id="PRO_5045858103" evidence="1">
    <location>
        <begin position="22"/>
        <end position="374"/>
    </location>
</feature>
<keyword evidence="4" id="KW-1185">Reference proteome</keyword>
<dbReference type="InterPro" id="IPR033900">
    <property type="entry name" value="Gram_neg_porin_domain"/>
</dbReference>
<dbReference type="Pfam" id="PF13609">
    <property type="entry name" value="Porin_4"/>
    <property type="match status" value="1"/>
</dbReference>
<dbReference type="Gene3D" id="2.40.160.10">
    <property type="entry name" value="Porin"/>
    <property type="match status" value="1"/>
</dbReference>
<sequence>MAVKRLLKTTTAAGTALCVLAQPGLAELKYENNSGGYVEIYGQLNPAIISVDDGEQTETNLLDNDLSRSRIGLRLMQPFGANTFGFRFEAGLGFPNSTEVNQLGSDYSGWTRADLRHVDFWLEGGWGKLSAGQGSMLADGAAETDLSYVGTALYSFKVDSNAGFLIRDTAGALSGPVLADAFDNLDGSRRGRIRYDTPDFNGFSAGLAWGQNVLSSSDEADYYDIGVFYGQEFGPTNFAASLAYQVREDDGDERSDVIGSASVLLDNGISFTVAGGTRDNDAAGASDPSYYYAKIGYENEWLPWGKTGLGVHYYEGEDFNVNGSSSKGWGIGAVQKVENFNTDIYLTYQEYDYEDAAASYQDVSTWVLGARWKF</sequence>
<dbReference type="SUPFAM" id="SSF56935">
    <property type="entry name" value="Porins"/>
    <property type="match status" value="1"/>
</dbReference>
<organism evidence="3 4">
    <name type="scientific">Leisingera aquaemixtae</name>
    <dbReference type="NCBI Taxonomy" id="1396826"/>
    <lineage>
        <taxon>Bacteria</taxon>
        <taxon>Pseudomonadati</taxon>
        <taxon>Pseudomonadota</taxon>
        <taxon>Alphaproteobacteria</taxon>
        <taxon>Rhodobacterales</taxon>
        <taxon>Roseobacteraceae</taxon>
        <taxon>Leisingera</taxon>
    </lineage>
</organism>
<evidence type="ECO:0000259" key="2">
    <source>
        <dbReference type="Pfam" id="PF13609"/>
    </source>
</evidence>
<dbReference type="RefSeq" id="WP_259965518.1">
    <property type="nucleotide sequence ID" value="NZ_CP081051.1"/>
</dbReference>
<feature type="signal peptide" evidence="1">
    <location>
        <begin position="1"/>
        <end position="21"/>
    </location>
</feature>
<evidence type="ECO:0000256" key="1">
    <source>
        <dbReference type="SAM" id="SignalP"/>
    </source>
</evidence>
<keyword evidence="1" id="KW-0732">Signal</keyword>
<dbReference type="EMBL" id="CP081051">
    <property type="protein sequence ID" value="UWQ42965.1"/>
    <property type="molecule type" value="Genomic_DNA"/>
</dbReference>
<proteinExistence type="predicted"/>
<evidence type="ECO:0000313" key="3">
    <source>
        <dbReference type="EMBL" id="UWQ42965.1"/>
    </source>
</evidence>
<dbReference type="Proteomes" id="UP001058514">
    <property type="component" value="Chromosome"/>
</dbReference>
<name>A0ABY5WNF1_9RHOB</name>
<accession>A0ABY5WNF1</accession>
<evidence type="ECO:0000313" key="4">
    <source>
        <dbReference type="Proteomes" id="UP001058514"/>
    </source>
</evidence>
<feature type="domain" description="Porin" evidence="2">
    <location>
        <begin position="14"/>
        <end position="355"/>
    </location>
</feature>
<dbReference type="InterPro" id="IPR023614">
    <property type="entry name" value="Porin_dom_sf"/>
</dbReference>
<gene>
    <name evidence="3" type="ORF">K3718_07725</name>
</gene>
<protein>
    <submittedName>
        <fullName evidence="3">Porin</fullName>
    </submittedName>
</protein>